<dbReference type="PANTHER" id="PTHR44051:SF8">
    <property type="entry name" value="GLUTATHIONE S-TRANSFERASE GSTA"/>
    <property type="match status" value="1"/>
</dbReference>
<evidence type="ECO:0000313" key="3">
    <source>
        <dbReference type="EMBL" id="SLN31279.1"/>
    </source>
</evidence>
<evidence type="ECO:0000259" key="1">
    <source>
        <dbReference type="PROSITE" id="PS50404"/>
    </source>
</evidence>
<dbReference type="SUPFAM" id="SSF47616">
    <property type="entry name" value="GST C-terminal domain-like"/>
    <property type="match status" value="1"/>
</dbReference>
<dbReference type="OrthoDB" id="9803562at2"/>
<dbReference type="SUPFAM" id="SSF52833">
    <property type="entry name" value="Thioredoxin-like"/>
    <property type="match status" value="1"/>
</dbReference>
<dbReference type="InterPro" id="IPR004046">
    <property type="entry name" value="GST_C"/>
</dbReference>
<dbReference type="PROSITE" id="PS50404">
    <property type="entry name" value="GST_NTER"/>
    <property type="match status" value="1"/>
</dbReference>
<keyword evidence="3" id="KW-0560">Oxidoreductase</keyword>
<dbReference type="GO" id="GO:0016491">
    <property type="term" value="F:oxidoreductase activity"/>
    <property type="evidence" value="ECO:0007669"/>
    <property type="project" value="UniProtKB-KW"/>
</dbReference>
<dbReference type="PANTHER" id="PTHR44051">
    <property type="entry name" value="GLUTATHIONE S-TRANSFERASE-RELATED"/>
    <property type="match status" value="1"/>
</dbReference>
<evidence type="ECO:0000313" key="4">
    <source>
        <dbReference type="Proteomes" id="UP000193862"/>
    </source>
</evidence>
<feature type="domain" description="GST N-terminal" evidence="1">
    <location>
        <begin position="2"/>
        <end position="89"/>
    </location>
</feature>
<dbReference type="InterPro" id="IPR036282">
    <property type="entry name" value="Glutathione-S-Trfase_C_sf"/>
</dbReference>
<reference evidence="3 4" key="1">
    <citation type="submission" date="2017-03" db="EMBL/GenBank/DDBJ databases">
        <authorList>
            <person name="Afonso C.L."/>
            <person name="Miller P.J."/>
            <person name="Scott M.A."/>
            <person name="Spackman E."/>
            <person name="Goraichik I."/>
            <person name="Dimitrov K.M."/>
            <person name="Suarez D.L."/>
            <person name="Swayne D.E."/>
        </authorList>
    </citation>
    <scope>NUCLEOTIDE SEQUENCE [LARGE SCALE GENOMIC DNA]</scope>
    <source>
        <strain evidence="3 4">CECT 8620</strain>
    </source>
</reference>
<dbReference type="AlphaFoldDB" id="A0A1Y5S719"/>
<organism evidence="3 4">
    <name type="scientific">Aquimixticola soesokkakensis</name>
    <dbReference type="NCBI Taxonomy" id="1519096"/>
    <lineage>
        <taxon>Bacteria</taxon>
        <taxon>Pseudomonadati</taxon>
        <taxon>Pseudomonadota</taxon>
        <taxon>Alphaproteobacteria</taxon>
        <taxon>Rhodobacterales</taxon>
        <taxon>Paracoccaceae</taxon>
        <taxon>Aquimixticola</taxon>
    </lineage>
</organism>
<dbReference type="SFLD" id="SFLDG01151">
    <property type="entry name" value="Main.2:_Nu-like"/>
    <property type="match status" value="1"/>
</dbReference>
<dbReference type="SFLD" id="SFLDS00019">
    <property type="entry name" value="Glutathione_Transferase_(cytos"/>
    <property type="match status" value="1"/>
</dbReference>
<feature type="domain" description="GST C-terminal" evidence="2">
    <location>
        <begin position="92"/>
        <end position="222"/>
    </location>
</feature>
<name>A0A1Y5S719_9RHOB</name>
<dbReference type="EC" id="1.8.4.-" evidence="3"/>
<dbReference type="Pfam" id="PF13409">
    <property type="entry name" value="GST_N_2"/>
    <property type="match status" value="1"/>
</dbReference>
<dbReference type="Proteomes" id="UP000193862">
    <property type="component" value="Unassembled WGS sequence"/>
</dbReference>
<dbReference type="RefSeq" id="WP_085835753.1">
    <property type="nucleotide sequence ID" value="NZ_FWFS01000003.1"/>
</dbReference>
<proteinExistence type="predicted"/>
<evidence type="ECO:0000259" key="2">
    <source>
        <dbReference type="PROSITE" id="PS50405"/>
    </source>
</evidence>
<dbReference type="Gene3D" id="1.20.1050.10">
    <property type="match status" value="1"/>
</dbReference>
<dbReference type="CDD" id="cd03048">
    <property type="entry name" value="GST_N_Ure2p_like"/>
    <property type="match status" value="1"/>
</dbReference>
<dbReference type="InterPro" id="IPR010987">
    <property type="entry name" value="Glutathione-S-Trfase_C-like"/>
</dbReference>
<gene>
    <name evidence="3" type="primary">yfcG_1</name>
    <name evidence="3" type="ORF">AQS8620_01009</name>
</gene>
<accession>A0A1Y5S719</accession>
<sequence>MTAPIELHTWATPNGKKVAIALEEMGLPYTAHFVNIGKGEQFDPAFLEIAPNNRIPAILDPDGPDGAPISVFESGAILQYLARKTGLFCGPTQRDRVMVDQWLMWQMGGLGPMAGQANHFLKYAPAMEPPQVLPYAQDRYRLETQRLLGVLERQLEGKDFVAGDFYSIADMAIYPWVVGSEERGQKFDDKPNINAWMQLIGARPLTAAGMAVGTAARDAAPTDPESQKKLFGLK</sequence>
<dbReference type="Pfam" id="PF00043">
    <property type="entry name" value="GST_C"/>
    <property type="match status" value="1"/>
</dbReference>
<keyword evidence="4" id="KW-1185">Reference proteome</keyword>
<dbReference type="Gene3D" id="3.40.30.10">
    <property type="entry name" value="Glutaredoxin"/>
    <property type="match status" value="1"/>
</dbReference>
<dbReference type="PROSITE" id="PS50405">
    <property type="entry name" value="GST_CTER"/>
    <property type="match status" value="1"/>
</dbReference>
<protein>
    <submittedName>
        <fullName evidence="3">Disulfide-bond oxidoreductase YfcG</fullName>
        <ecNumber evidence="3">1.8.4.-</ecNumber>
    </submittedName>
</protein>
<dbReference type="InterPro" id="IPR036249">
    <property type="entry name" value="Thioredoxin-like_sf"/>
</dbReference>
<dbReference type="InterPro" id="IPR040079">
    <property type="entry name" value="Glutathione_S-Trfase"/>
</dbReference>
<dbReference type="SFLD" id="SFLDG00358">
    <property type="entry name" value="Main_(cytGST)"/>
    <property type="match status" value="1"/>
</dbReference>
<dbReference type="InterPro" id="IPR004045">
    <property type="entry name" value="Glutathione_S-Trfase_N"/>
</dbReference>
<dbReference type="EMBL" id="FWFS01000003">
    <property type="protein sequence ID" value="SLN31279.1"/>
    <property type="molecule type" value="Genomic_DNA"/>
</dbReference>